<comment type="caution">
    <text evidence="4">The sequence shown here is derived from an EMBL/GenBank/DDBJ whole genome shotgun (WGS) entry which is preliminary data.</text>
</comment>
<dbReference type="PANTHER" id="PTHR12287">
    <property type="entry name" value="EPIDERMAL GROWTH FACTOR RECEPTOR KINASE SUBSTRATE EPS8-RELATED PROTEIN"/>
    <property type="match status" value="1"/>
</dbReference>
<dbReference type="EMBL" id="JARJCM010000002">
    <property type="protein sequence ID" value="KAJ7046619.1"/>
    <property type="molecule type" value="Genomic_DNA"/>
</dbReference>
<feature type="domain" description="SH3" evidence="3">
    <location>
        <begin position="83"/>
        <end position="142"/>
    </location>
</feature>
<protein>
    <recommendedName>
        <fullName evidence="3">SH3 domain-containing protein</fullName>
    </recommendedName>
</protein>
<evidence type="ECO:0000313" key="4">
    <source>
        <dbReference type="EMBL" id="KAJ7046619.1"/>
    </source>
</evidence>
<dbReference type="GO" id="GO:0005886">
    <property type="term" value="C:plasma membrane"/>
    <property type="evidence" value="ECO:0007669"/>
    <property type="project" value="TreeGrafter"/>
</dbReference>
<dbReference type="PRINTS" id="PR00452">
    <property type="entry name" value="SH3DOMAIN"/>
</dbReference>
<dbReference type="AlphaFoldDB" id="A0AAD6TI02"/>
<evidence type="ECO:0000256" key="1">
    <source>
        <dbReference type="ARBA" id="ARBA00022443"/>
    </source>
</evidence>
<proteinExistence type="predicted"/>
<dbReference type="GO" id="GO:0003779">
    <property type="term" value="F:actin binding"/>
    <property type="evidence" value="ECO:0007669"/>
    <property type="project" value="TreeGrafter"/>
</dbReference>
<evidence type="ECO:0000313" key="5">
    <source>
        <dbReference type="Proteomes" id="UP001218188"/>
    </source>
</evidence>
<dbReference type="Pfam" id="PF00018">
    <property type="entry name" value="SH3_1"/>
    <property type="match status" value="1"/>
</dbReference>
<dbReference type="SUPFAM" id="SSF50044">
    <property type="entry name" value="SH3-domain"/>
    <property type="match status" value="3"/>
</dbReference>
<keyword evidence="5" id="KW-1185">Reference proteome</keyword>
<feature type="domain" description="SH3" evidence="3">
    <location>
        <begin position="21"/>
        <end position="82"/>
    </location>
</feature>
<reference evidence="4" key="1">
    <citation type="submission" date="2023-03" db="EMBL/GenBank/DDBJ databases">
        <title>Massive genome expansion in bonnet fungi (Mycena s.s.) driven by repeated elements and novel gene families across ecological guilds.</title>
        <authorList>
            <consortium name="Lawrence Berkeley National Laboratory"/>
            <person name="Harder C.B."/>
            <person name="Miyauchi S."/>
            <person name="Viragh M."/>
            <person name="Kuo A."/>
            <person name="Thoen E."/>
            <person name="Andreopoulos B."/>
            <person name="Lu D."/>
            <person name="Skrede I."/>
            <person name="Drula E."/>
            <person name="Henrissat B."/>
            <person name="Morin E."/>
            <person name="Kohler A."/>
            <person name="Barry K."/>
            <person name="LaButti K."/>
            <person name="Morin E."/>
            <person name="Salamov A."/>
            <person name="Lipzen A."/>
            <person name="Mereny Z."/>
            <person name="Hegedus B."/>
            <person name="Baldrian P."/>
            <person name="Stursova M."/>
            <person name="Weitz H."/>
            <person name="Taylor A."/>
            <person name="Grigoriev I.V."/>
            <person name="Nagy L.G."/>
            <person name="Martin F."/>
            <person name="Kauserud H."/>
        </authorList>
    </citation>
    <scope>NUCLEOTIDE SEQUENCE</scope>
    <source>
        <strain evidence="4">CBHHK200</strain>
    </source>
</reference>
<dbReference type="PANTHER" id="PTHR12287:SF23">
    <property type="entry name" value="AROUSER, ISOFORM A-RELATED"/>
    <property type="match status" value="1"/>
</dbReference>
<dbReference type="Gene3D" id="2.30.30.40">
    <property type="entry name" value="SH3 Domains"/>
    <property type="match status" value="3"/>
</dbReference>
<name>A0AAD6TI02_9AGAR</name>
<dbReference type="InterPro" id="IPR001452">
    <property type="entry name" value="SH3_domain"/>
</dbReference>
<dbReference type="SMART" id="SM00326">
    <property type="entry name" value="SH3"/>
    <property type="match status" value="3"/>
</dbReference>
<dbReference type="GO" id="GO:0035023">
    <property type="term" value="P:regulation of Rho protein signal transduction"/>
    <property type="evidence" value="ECO:0007669"/>
    <property type="project" value="TreeGrafter"/>
</dbReference>
<dbReference type="InterPro" id="IPR036028">
    <property type="entry name" value="SH3-like_dom_sf"/>
</dbReference>
<gene>
    <name evidence="4" type="ORF">C8F04DRAFT_203082</name>
</gene>
<evidence type="ECO:0000256" key="2">
    <source>
        <dbReference type="PROSITE-ProRule" id="PRU00192"/>
    </source>
</evidence>
<evidence type="ECO:0000259" key="3">
    <source>
        <dbReference type="PROSITE" id="PS50002"/>
    </source>
</evidence>
<feature type="domain" description="SH3" evidence="3">
    <location>
        <begin position="197"/>
        <end position="258"/>
    </location>
</feature>
<dbReference type="Proteomes" id="UP001218188">
    <property type="component" value="Unassembled WGS sequence"/>
</dbReference>
<dbReference type="PROSITE" id="PS50002">
    <property type="entry name" value="SH3"/>
    <property type="match status" value="3"/>
</dbReference>
<dbReference type="GO" id="GO:0007266">
    <property type="term" value="P:Rho protein signal transduction"/>
    <property type="evidence" value="ECO:0007669"/>
    <property type="project" value="TreeGrafter"/>
</dbReference>
<dbReference type="InterPro" id="IPR039801">
    <property type="entry name" value="EPS8-like"/>
</dbReference>
<organism evidence="4 5">
    <name type="scientific">Mycena alexandri</name>
    <dbReference type="NCBI Taxonomy" id="1745969"/>
    <lineage>
        <taxon>Eukaryota</taxon>
        <taxon>Fungi</taxon>
        <taxon>Dikarya</taxon>
        <taxon>Basidiomycota</taxon>
        <taxon>Agaricomycotina</taxon>
        <taxon>Agaricomycetes</taxon>
        <taxon>Agaricomycetidae</taxon>
        <taxon>Agaricales</taxon>
        <taxon>Marasmiineae</taxon>
        <taxon>Mycenaceae</taxon>
        <taxon>Mycena</taxon>
    </lineage>
</organism>
<dbReference type="Pfam" id="PF07653">
    <property type="entry name" value="SH3_2"/>
    <property type="match status" value="2"/>
</dbReference>
<keyword evidence="1 2" id="KW-0728">SH3 domain</keyword>
<sequence>MSGVSSTSSTSSEREQPKICPQQYSATALYDYTADPDDPLEISFFKGEVLDIIDPEGKWWWVIKDDGTVGIAPSNFLRNGRLRFRAKALRNYTADVRDRNEVSLVKGEVLYVLDQQGMWWQVKKADGVVGYVPSQCLTNDPNIPAEDLEALKAAKRASLSGDIKDIFGTFLEWQSKRVDVSNGLGGLHNVLEEPPLVYKYTAEARFTYTAKPEDLNALSFRKGEVLDIAHKRGRWWMARNSEGKTGDVPSTFLEIISWPAYEERPANARPRA</sequence>
<accession>A0AAD6TI02</accession>